<dbReference type="EC" id="4.2.2.29" evidence="7"/>
<keyword evidence="9" id="KW-1185">Reference proteome</keyword>
<evidence type="ECO:0000256" key="2">
    <source>
        <dbReference type="ARBA" id="ARBA00022692"/>
    </source>
</evidence>
<keyword evidence="1 7" id="KW-1003">Cell membrane</keyword>
<dbReference type="NCBIfam" id="TIGR00247">
    <property type="entry name" value="endolytic transglycosylase MltG"/>
    <property type="match status" value="1"/>
</dbReference>
<evidence type="ECO:0000313" key="9">
    <source>
        <dbReference type="Proteomes" id="UP000599688"/>
    </source>
</evidence>
<feature type="transmembrane region" description="Helical" evidence="7">
    <location>
        <begin position="7"/>
        <end position="26"/>
    </location>
</feature>
<sequence>MHFKKIILLIAVIGLLAIGGFSYYIYQTIFSPNTSFSEDQKEVFIKSDATYRDVYYQLKPLLKNPDGFHKVANKKKYSTNVKAGRYMLKKGMNNNDIVNILRSANLPIQVSFNNQDFAELLAGRIAEQIEADSLSILKAIKDKAFLQKNNLSEATQLNIYLPNTYEMYWNTSAEEFRARMWKEYQKFWNKKRTDKAAQLKLTPNNVITLASIVQKETAKVDERPKVAGVYLNRLKRGMKLQADPTVIYALKKTQQNFDTIIKRVLFKDLQIDSPYNTYAYAGLPPGPIAMPDISSIEAVLNAEQHDYYYFVADLERVGYHKFAKTLAQHNRNAATYRQWMNKQRVYR</sequence>
<evidence type="ECO:0000256" key="4">
    <source>
        <dbReference type="ARBA" id="ARBA00023136"/>
    </source>
</evidence>
<dbReference type="InterPro" id="IPR003770">
    <property type="entry name" value="MLTG-like"/>
</dbReference>
<name>A0A916ZZQ9_9FLAO</name>
<dbReference type="PANTHER" id="PTHR30518">
    <property type="entry name" value="ENDOLYTIC MUREIN TRANSGLYCOSYLASE"/>
    <property type="match status" value="1"/>
</dbReference>
<evidence type="ECO:0000256" key="7">
    <source>
        <dbReference type="HAMAP-Rule" id="MF_02065"/>
    </source>
</evidence>
<dbReference type="Gene3D" id="3.30.1490.480">
    <property type="entry name" value="Endolytic murein transglycosylase"/>
    <property type="match status" value="1"/>
</dbReference>
<comment type="function">
    <text evidence="7">Functions as a peptidoglycan terminase that cleaves nascent peptidoglycan strands endolytically to terminate their elongation.</text>
</comment>
<keyword evidence="5 7" id="KW-0456">Lyase</keyword>
<dbReference type="GO" id="GO:0008932">
    <property type="term" value="F:lytic endotransglycosylase activity"/>
    <property type="evidence" value="ECO:0007669"/>
    <property type="project" value="UniProtKB-UniRule"/>
</dbReference>
<evidence type="ECO:0000313" key="8">
    <source>
        <dbReference type="EMBL" id="GGE20108.1"/>
    </source>
</evidence>
<dbReference type="CDD" id="cd08010">
    <property type="entry name" value="MltG_like"/>
    <property type="match status" value="1"/>
</dbReference>
<dbReference type="Gene3D" id="3.30.160.60">
    <property type="entry name" value="Classic Zinc Finger"/>
    <property type="match status" value="1"/>
</dbReference>
<comment type="caution">
    <text evidence="8">The sequence shown here is derived from an EMBL/GenBank/DDBJ whole genome shotgun (WGS) entry which is preliminary data.</text>
</comment>
<dbReference type="RefSeq" id="WP_188406867.1">
    <property type="nucleotide sequence ID" value="NZ_BMGL01000012.1"/>
</dbReference>
<comment type="similarity">
    <text evidence="7">Belongs to the transglycosylase MltG family.</text>
</comment>
<evidence type="ECO:0000256" key="5">
    <source>
        <dbReference type="ARBA" id="ARBA00023239"/>
    </source>
</evidence>
<dbReference type="GO" id="GO:0071555">
    <property type="term" value="P:cell wall organization"/>
    <property type="evidence" value="ECO:0007669"/>
    <property type="project" value="UniProtKB-KW"/>
</dbReference>
<organism evidence="8 9">
    <name type="scientific">Psychroflexus salis</name>
    <dbReference type="NCBI Taxonomy" id="1526574"/>
    <lineage>
        <taxon>Bacteria</taxon>
        <taxon>Pseudomonadati</taxon>
        <taxon>Bacteroidota</taxon>
        <taxon>Flavobacteriia</taxon>
        <taxon>Flavobacteriales</taxon>
        <taxon>Flavobacteriaceae</taxon>
        <taxon>Psychroflexus</taxon>
    </lineage>
</organism>
<evidence type="ECO:0000256" key="6">
    <source>
        <dbReference type="ARBA" id="ARBA00023316"/>
    </source>
</evidence>
<comment type="subcellular location">
    <subcellularLocation>
        <location evidence="7">Cell membrane</location>
        <topology evidence="7">Single-pass membrane protein</topology>
    </subcellularLocation>
</comment>
<gene>
    <name evidence="8" type="primary">pabC</name>
    <name evidence="7" type="synonym">mltG</name>
    <name evidence="8" type="ORF">GCM10010831_21540</name>
</gene>
<dbReference type="Pfam" id="PF02618">
    <property type="entry name" value="YceG"/>
    <property type="match status" value="1"/>
</dbReference>
<dbReference type="PANTHER" id="PTHR30518:SF2">
    <property type="entry name" value="ENDOLYTIC MUREIN TRANSGLYCOSYLASE"/>
    <property type="match status" value="1"/>
</dbReference>
<keyword evidence="2 7" id="KW-0812">Transmembrane</keyword>
<keyword evidence="4 7" id="KW-0472">Membrane</keyword>
<keyword evidence="6 7" id="KW-0961">Cell wall biogenesis/degradation</keyword>
<proteinExistence type="inferred from homology"/>
<dbReference type="AlphaFoldDB" id="A0A916ZZQ9"/>
<comment type="catalytic activity">
    <reaction evidence="7">
        <text>a peptidoglycan chain = a peptidoglycan chain with N-acetyl-1,6-anhydromuramyl-[peptide] at the reducing end + a peptidoglycan chain with N-acetylglucosamine at the non-reducing end.</text>
        <dbReference type="EC" id="4.2.2.29"/>
    </reaction>
</comment>
<dbReference type="EMBL" id="BMGL01000012">
    <property type="protein sequence ID" value="GGE20108.1"/>
    <property type="molecule type" value="Genomic_DNA"/>
</dbReference>
<dbReference type="GO" id="GO:0005886">
    <property type="term" value="C:plasma membrane"/>
    <property type="evidence" value="ECO:0007669"/>
    <property type="project" value="UniProtKB-SubCell"/>
</dbReference>
<dbReference type="Proteomes" id="UP000599688">
    <property type="component" value="Unassembled WGS sequence"/>
</dbReference>
<evidence type="ECO:0000256" key="1">
    <source>
        <dbReference type="ARBA" id="ARBA00022475"/>
    </source>
</evidence>
<reference evidence="8 9" key="1">
    <citation type="journal article" date="2014" name="Int. J. Syst. Evol. Microbiol.">
        <title>Complete genome sequence of Corynebacterium casei LMG S-19264T (=DSM 44701T), isolated from a smear-ripened cheese.</title>
        <authorList>
            <consortium name="US DOE Joint Genome Institute (JGI-PGF)"/>
            <person name="Walter F."/>
            <person name="Albersmeier A."/>
            <person name="Kalinowski J."/>
            <person name="Ruckert C."/>
        </authorList>
    </citation>
    <scope>NUCLEOTIDE SEQUENCE [LARGE SCALE GENOMIC DNA]</scope>
    <source>
        <strain evidence="8 9">CGMCC 1.12925</strain>
    </source>
</reference>
<protein>
    <recommendedName>
        <fullName evidence="7">Endolytic murein transglycosylase</fullName>
        <ecNumber evidence="7">4.2.2.29</ecNumber>
    </recommendedName>
    <alternativeName>
        <fullName evidence="7">Peptidoglycan lytic transglycosylase</fullName>
    </alternativeName>
    <alternativeName>
        <fullName evidence="7">Peptidoglycan polymerization terminase</fullName>
    </alternativeName>
</protein>
<keyword evidence="3 7" id="KW-1133">Transmembrane helix</keyword>
<dbReference type="GO" id="GO:0009252">
    <property type="term" value="P:peptidoglycan biosynthetic process"/>
    <property type="evidence" value="ECO:0007669"/>
    <property type="project" value="UniProtKB-UniRule"/>
</dbReference>
<evidence type="ECO:0000256" key="3">
    <source>
        <dbReference type="ARBA" id="ARBA00022989"/>
    </source>
</evidence>
<dbReference type="HAMAP" id="MF_02065">
    <property type="entry name" value="MltG"/>
    <property type="match status" value="1"/>
</dbReference>
<accession>A0A916ZZQ9</accession>
<feature type="site" description="Important for catalytic activity" evidence="7">
    <location>
        <position position="216"/>
    </location>
</feature>